<evidence type="ECO:0000256" key="2">
    <source>
        <dbReference type="ARBA" id="ARBA00022670"/>
    </source>
</evidence>
<keyword evidence="3 7" id="KW-0378">Hydrolase</keyword>
<dbReference type="InterPro" id="IPR034073">
    <property type="entry name" value="Subtilisin_DY-like_dom"/>
</dbReference>
<dbReference type="Proteomes" id="UP000464524">
    <property type="component" value="Plasmid unnamed"/>
</dbReference>
<organism evidence="7 8">
    <name type="scientific">Paraglaciecola mesophila</name>
    <dbReference type="NCBI Taxonomy" id="197222"/>
    <lineage>
        <taxon>Bacteria</taxon>
        <taxon>Pseudomonadati</taxon>
        <taxon>Pseudomonadota</taxon>
        <taxon>Gammaproteobacteria</taxon>
        <taxon>Alteromonadales</taxon>
        <taxon>Alteromonadaceae</taxon>
        <taxon>Paraglaciecola</taxon>
    </lineage>
</organism>
<proteinExistence type="inferred from homology"/>
<evidence type="ECO:0000313" key="7">
    <source>
        <dbReference type="EMBL" id="QHJ14064.1"/>
    </source>
</evidence>
<comment type="caution">
    <text evidence="5">Lacks conserved residue(s) required for the propagation of feature annotation.</text>
</comment>
<dbReference type="PROSITE" id="PS51892">
    <property type="entry name" value="SUBTILASE"/>
    <property type="match status" value="1"/>
</dbReference>
<evidence type="ECO:0000256" key="4">
    <source>
        <dbReference type="ARBA" id="ARBA00022825"/>
    </source>
</evidence>
<dbReference type="PRINTS" id="PR00723">
    <property type="entry name" value="SUBTILISIN"/>
</dbReference>
<geneLocation type="plasmid" evidence="7 8">
    <name>unnamed</name>
</geneLocation>
<dbReference type="PROSITE" id="PS00138">
    <property type="entry name" value="SUBTILASE_SER"/>
    <property type="match status" value="1"/>
</dbReference>
<protein>
    <submittedName>
        <fullName evidence="7">Thermophilic serine proteinase</fullName>
        <ecNumber evidence="7">3.4.21.-</ecNumber>
    </submittedName>
</protein>
<dbReference type="InterPro" id="IPR015500">
    <property type="entry name" value="Peptidase_S8_subtilisin-rel"/>
</dbReference>
<feature type="domain" description="Peptidase S8/S53" evidence="6">
    <location>
        <begin position="183"/>
        <end position="438"/>
    </location>
</feature>
<dbReference type="KEGG" id="pmes:FX988_04346"/>
<accession>A0A857JTI4</accession>
<dbReference type="InterPro" id="IPR023828">
    <property type="entry name" value="Peptidase_S8_Ser-AS"/>
</dbReference>
<sequence length="552" mass="59970">MFFVFLAPHPIYANEHSPLKSKSFLNKIDYLRINFKISEEFDDIEFKVNKFVKKDGKENDFVTAMKTFPYIKKIKKLHKIKSYSDKRKKHLKKVVKLPMLGNWYTIDITSDMTDEVVLAIYNALVRTPQISHVELESPVIPTQESNPTPNLEAYQTYLGASPLGINADYAWTKLGGDGSGVKIIDMENGYNSNHEDLPTPFIRVNDLNDGDHGTAVMSIIGGLDNNFGIKGIAHGSQIGFYGWGTSTASSISNAADALDTGDILILEGQINRDINAGDTCVSNSQDHCVPMEWAQSNFDAIQYAYLNGIIVVEAAGNGNENLDSSVYLNRFDLNVRNSGAILVASTNASGTITRRASSNYGTRIDLNGWGHKVSSAGLNGTTLFNGGANRTYGDGFSGTSAASPIVAGAVASLQGYYKQRNGVALEVDTIRGLLKATGTTEPPGVEVGVRPDLKAAIDFFDGNQLLIPPVLNATWSNCYGQNWIYWNSVEGAASYNIYVNGILTYTHSSTEYLIREVSVPALSTATIKACDNNGICSDNSNAVQLTKSNACP</sequence>
<dbReference type="SUPFAM" id="SSF52743">
    <property type="entry name" value="Subtilisin-like"/>
    <property type="match status" value="1"/>
</dbReference>
<keyword evidence="4" id="KW-0720">Serine protease</keyword>
<dbReference type="GO" id="GO:0004252">
    <property type="term" value="F:serine-type endopeptidase activity"/>
    <property type="evidence" value="ECO:0007669"/>
    <property type="project" value="InterPro"/>
</dbReference>
<gene>
    <name evidence="7" type="ORF">FX988_04346</name>
</gene>
<dbReference type="InterPro" id="IPR050131">
    <property type="entry name" value="Peptidase_S8_subtilisin-like"/>
</dbReference>
<dbReference type="Gene3D" id="3.40.50.200">
    <property type="entry name" value="Peptidase S8/S53 domain"/>
    <property type="match status" value="1"/>
</dbReference>
<evidence type="ECO:0000259" key="6">
    <source>
        <dbReference type="Pfam" id="PF00082"/>
    </source>
</evidence>
<dbReference type="EMBL" id="CP047657">
    <property type="protein sequence ID" value="QHJ14064.1"/>
    <property type="molecule type" value="Genomic_DNA"/>
</dbReference>
<dbReference type="GO" id="GO:0006508">
    <property type="term" value="P:proteolysis"/>
    <property type="evidence" value="ECO:0007669"/>
    <property type="project" value="UniProtKB-KW"/>
</dbReference>
<evidence type="ECO:0000256" key="1">
    <source>
        <dbReference type="ARBA" id="ARBA00011073"/>
    </source>
</evidence>
<reference evidence="7 8" key="1">
    <citation type="submission" date="2019-12" db="EMBL/GenBank/DDBJ databases">
        <title>Genome sequencing and assembly of endphytes of Porphyra tenera.</title>
        <authorList>
            <person name="Park J.M."/>
            <person name="Shin R."/>
            <person name="Jo S.H."/>
        </authorList>
    </citation>
    <scope>NUCLEOTIDE SEQUENCE [LARGE SCALE GENOMIC DNA]</scope>
    <source>
        <strain evidence="7 8">GPM4</strain>
        <plasmid evidence="7 8">unnamed</plasmid>
    </source>
</reference>
<name>A0A857JTI4_9ALTE</name>
<keyword evidence="2" id="KW-0645">Protease</keyword>
<evidence type="ECO:0000256" key="3">
    <source>
        <dbReference type="ARBA" id="ARBA00022801"/>
    </source>
</evidence>
<evidence type="ECO:0000256" key="5">
    <source>
        <dbReference type="PROSITE-ProRule" id="PRU01240"/>
    </source>
</evidence>
<keyword evidence="8" id="KW-1185">Reference proteome</keyword>
<dbReference type="AlphaFoldDB" id="A0A857JTI4"/>
<comment type="similarity">
    <text evidence="1 5">Belongs to the peptidase S8 family.</text>
</comment>
<dbReference type="EC" id="3.4.21.-" evidence="7"/>
<dbReference type="Pfam" id="PF00082">
    <property type="entry name" value="Peptidase_S8"/>
    <property type="match status" value="1"/>
</dbReference>
<keyword evidence="7" id="KW-0614">Plasmid</keyword>
<evidence type="ECO:0000313" key="8">
    <source>
        <dbReference type="Proteomes" id="UP000464524"/>
    </source>
</evidence>
<dbReference type="InterPro" id="IPR000209">
    <property type="entry name" value="Peptidase_S8/S53_dom"/>
</dbReference>
<dbReference type="CDD" id="cd04843">
    <property type="entry name" value="Peptidases_S8_11"/>
    <property type="match status" value="1"/>
</dbReference>
<dbReference type="InterPro" id="IPR036852">
    <property type="entry name" value="Peptidase_S8/S53_dom_sf"/>
</dbReference>
<dbReference type="PANTHER" id="PTHR43806">
    <property type="entry name" value="PEPTIDASE S8"/>
    <property type="match status" value="1"/>
</dbReference>
<dbReference type="PANTHER" id="PTHR43806:SF11">
    <property type="entry name" value="CEREVISIN-RELATED"/>
    <property type="match status" value="1"/>
</dbReference>